<evidence type="ECO:0000256" key="1">
    <source>
        <dbReference type="ARBA" id="ARBA00011073"/>
    </source>
</evidence>
<dbReference type="Gene3D" id="3.40.50.200">
    <property type="entry name" value="Peptidase S8/S53 domain"/>
    <property type="match status" value="1"/>
</dbReference>
<reference evidence="9" key="1">
    <citation type="journal article" date="2020" name="Stud. Mycol.">
        <title>101 Dothideomycetes genomes: a test case for predicting lifestyles and emergence of pathogens.</title>
        <authorList>
            <person name="Haridas S."/>
            <person name="Albert R."/>
            <person name="Binder M."/>
            <person name="Bloem J."/>
            <person name="Labutti K."/>
            <person name="Salamov A."/>
            <person name="Andreopoulos B."/>
            <person name="Baker S."/>
            <person name="Barry K."/>
            <person name="Bills G."/>
            <person name="Bluhm B."/>
            <person name="Cannon C."/>
            <person name="Castanera R."/>
            <person name="Culley D."/>
            <person name="Daum C."/>
            <person name="Ezra D."/>
            <person name="Gonzalez J."/>
            <person name="Henrissat B."/>
            <person name="Kuo A."/>
            <person name="Liang C."/>
            <person name="Lipzen A."/>
            <person name="Lutzoni F."/>
            <person name="Magnuson J."/>
            <person name="Mondo S."/>
            <person name="Nolan M."/>
            <person name="Ohm R."/>
            <person name="Pangilinan J."/>
            <person name="Park H.-J."/>
            <person name="Ramirez L."/>
            <person name="Alfaro M."/>
            <person name="Sun H."/>
            <person name="Tritt A."/>
            <person name="Yoshinaga Y."/>
            <person name="Zwiers L.-H."/>
            <person name="Turgeon B."/>
            <person name="Goodwin S."/>
            <person name="Spatafora J."/>
            <person name="Crous P."/>
            <person name="Grigoriev I."/>
        </authorList>
    </citation>
    <scope>NUCLEOTIDE SEQUENCE</scope>
    <source>
        <strain evidence="9">CBS 122681</strain>
    </source>
</reference>
<dbReference type="AlphaFoldDB" id="A0A6A6SHK3"/>
<evidence type="ECO:0000256" key="3">
    <source>
        <dbReference type="ARBA" id="ARBA00022801"/>
    </source>
</evidence>
<evidence type="ECO:0000313" key="10">
    <source>
        <dbReference type="Proteomes" id="UP000799324"/>
    </source>
</evidence>
<dbReference type="GO" id="GO:0004252">
    <property type="term" value="F:serine-type endopeptidase activity"/>
    <property type="evidence" value="ECO:0007669"/>
    <property type="project" value="UniProtKB-UniRule"/>
</dbReference>
<feature type="active site" description="Charge relay system" evidence="5">
    <location>
        <position position="287"/>
    </location>
</feature>
<sequence>MIRIVLLFLFVSVISAIQVFDPWNRDNSESSNTITQASTNVTKSYFAYPYTDDFAKNSAIQTVLEAKYHEKNVVQHRDADGHLYWRVCWDGGNPTNDLHATEGIGIVLPESWPEDKRRSWKRSNQIQRNEPKRYSILAKDSTNDEETKQTRDFLNSKMSDASVYVWEYHTPGTSHIEGWSGMPFTDTARAEVEAYSGVERVSEAATGEEDRILPPRNERQQPTKGRARRNGGSQKTNDKRSLSWDKQENAGRNLVMISQPQDTDLNKMKDFVFEKNAGKGTWIYIIDSGADGDHEFNAESVEKNVIQTPYSKSQGQKPEEDDGTNSHGTVAGSIALGRKHGVAKVATLISVKLVRNKASEFIQALEMVIDDLNKPENQQRLSKTVVVLSQGYVGQLNHDSGWQHVDGQEMGRRLQDLFALGVPFVTSSGNRGELFEIIDRIPSVLADENTPIINVGNVYPEGDRVKASQRGPQLTIDANGEDVEGQSKEDGKTLEHQSGTSFAAPQVAGIIATYMGYDNVPWDKDQTMLDRVKAIKNYIQSDSSSWARQKEKNEPVKVLWNGVTKDIRNQVGAHDCEGDSNNCDQKPRCTGLGTNKYGTQSTYDTLIDQSFCPDWNPSNGGVNGSFLQSTPESVNFAIIAPTNGQRALPTGEDCKKNLRAILDACDTEDNPMNWKAGGDSQVDGWTYQIAPQSDRPPAPKNPIAWCKFQEGEKDGSFRVWGAGWLNSGFGHELKDKFIEQDGGLAFPDGHGYDTGSWDFGYELRNGHEWTFTMDYSLAFTPFNIKGLTSGVLKDTANFDGFEVTCED</sequence>
<feature type="region of interest" description="Disordered" evidence="6">
    <location>
        <begin position="464"/>
        <end position="498"/>
    </location>
</feature>
<dbReference type="PROSITE" id="PS51892">
    <property type="entry name" value="SUBTILASE"/>
    <property type="match status" value="1"/>
</dbReference>
<evidence type="ECO:0000256" key="6">
    <source>
        <dbReference type="SAM" id="MobiDB-lite"/>
    </source>
</evidence>
<dbReference type="InterPro" id="IPR050131">
    <property type="entry name" value="Peptidase_S8_subtilisin-like"/>
</dbReference>
<accession>A0A6A6SHK3</accession>
<evidence type="ECO:0000256" key="4">
    <source>
        <dbReference type="ARBA" id="ARBA00022825"/>
    </source>
</evidence>
<keyword evidence="3 5" id="KW-0378">Hydrolase</keyword>
<dbReference type="EMBL" id="MU004648">
    <property type="protein sequence ID" value="KAF2647256.1"/>
    <property type="molecule type" value="Genomic_DNA"/>
</dbReference>
<feature type="active site" description="Charge relay system" evidence="5">
    <location>
        <position position="501"/>
    </location>
</feature>
<dbReference type="InterPro" id="IPR000209">
    <property type="entry name" value="Peptidase_S8/S53_dom"/>
</dbReference>
<dbReference type="InterPro" id="IPR015500">
    <property type="entry name" value="Peptidase_S8_subtilisin-rel"/>
</dbReference>
<organism evidence="9 10">
    <name type="scientific">Lophiostoma macrostomum CBS 122681</name>
    <dbReference type="NCBI Taxonomy" id="1314788"/>
    <lineage>
        <taxon>Eukaryota</taxon>
        <taxon>Fungi</taxon>
        <taxon>Dikarya</taxon>
        <taxon>Ascomycota</taxon>
        <taxon>Pezizomycotina</taxon>
        <taxon>Dothideomycetes</taxon>
        <taxon>Pleosporomycetidae</taxon>
        <taxon>Pleosporales</taxon>
        <taxon>Lophiostomataceae</taxon>
        <taxon>Lophiostoma</taxon>
    </lineage>
</organism>
<evidence type="ECO:0000256" key="2">
    <source>
        <dbReference type="ARBA" id="ARBA00022670"/>
    </source>
</evidence>
<dbReference type="Pfam" id="PF00082">
    <property type="entry name" value="Peptidase_S8"/>
    <property type="match status" value="1"/>
</dbReference>
<dbReference type="GO" id="GO:0006508">
    <property type="term" value="P:proteolysis"/>
    <property type="evidence" value="ECO:0007669"/>
    <property type="project" value="UniProtKB-KW"/>
</dbReference>
<keyword evidence="10" id="KW-1185">Reference proteome</keyword>
<dbReference type="PANTHER" id="PTHR43806:SF11">
    <property type="entry name" value="CEREVISIN-RELATED"/>
    <property type="match status" value="1"/>
</dbReference>
<evidence type="ECO:0000256" key="7">
    <source>
        <dbReference type="SAM" id="SignalP"/>
    </source>
</evidence>
<protein>
    <submittedName>
        <fullName evidence="9">Subtilisin-like protein</fullName>
    </submittedName>
</protein>
<evidence type="ECO:0000313" key="9">
    <source>
        <dbReference type="EMBL" id="KAF2647256.1"/>
    </source>
</evidence>
<name>A0A6A6SHK3_9PLEO</name>
<keyword evidence="7" id="KW-0732">Signal</keyword>
<dbReference type="InterPro" id="IPR023828">
    <property type="entry name" value="Peptidase_S8_Ser-AS"/>
</dbReference>
<comment type="similarity">
    <text evidence="1 5">Belongs to the peptidase S8 family.</text>
</comment>
<feature type="domain" description="Peptidase S8/S53" evidence="8">
    <location>
        <begin position="278"/>
        <end position="519"/>
    </location>
</feature>
<keyword evidence="2 5" id="KW-0645">Protease</keyword>
<feature type="active site" description="Charge relay system" evidence="5">
    <location>
        <position position="327"/>
    </location>
</feature>
<keyword evidence="4 5" id="KW-0720">Serine protease</keyword>
<feature type="compositionally biased region" description="Basic and acidic residues" evidence="6">
    <location>
        <begin position="485"/>
        <end position="495"/>
    </location>
</feature>
<feature type="signal peptide" evidence="7">
    <location>
        <begin position="1"/>
        <end position="16"/>
    </location>
</feature>
<evidence type="ECO:0000256" key="5">
    <source>
        <dbReference type="PROSITE-ProRule" id="PRU01240"/>
    </source>
</evidence>
<feature type="region of interest" description="Disordered" evidence="6">
    <location>
        <begin position="199"/>
        <end position="253"/>
    </location>
</feature>
<dbReference type="SUPFAM" id="SSF52743">
    <property type="entry name" value="Subtilisin-like"/>
    <property type="match status" value="1"/>
</dbReference>
<dbReference type="PRINTS" id="PR00723">
    <property type="entry name" value="SUBTILISIN"/>
</dbReference>
<dbReference type="Proteomes" id="UP000799324">
    <property type="component" value="Unassembled WGS sequence"/>
</dbReference>
<dbReference type="PANTHER" id="PTHR43806">
    <property type="entry name" value="PEPTIDASE S8"/>
    <property type="match status" value="1"/>
</dbReference>
<evidence type="ECO:0000259" key="8">
    <source>
        <dbReference type="Pfam" id="PF00082"/>
    </source>
</evidence>
<dbReference type="PROSITE" id="PS00138">
    <property type="entry name" value="SUBTILASE_SER"/>
    <property type="match status" value="1"/>
</dbReference>
<dbReference type="InterPro" id="IPR036852">
    <property type="entry name" value="Peptidase_S8/S53_dom_sf"/>
</dbReference>
<feature type="chain" id="PRO_5025499057" evidence="7">
    <location>
        <begin position="17"/>
        <end position="807"/>
    </location>
</feature>
<feature type="compositionally biased region" description="Basic and acidic residues" evidence="6">
    <location>
        <begin position="208"/>
        <end position="221"/>
    </location>
</feature>
<dbReference type="OrthoDB" id="1896086at2759"/>
<feature type="compositionally biased region" description="Basic and acidic residues" evidence="6">
    <location>
        <begin position="236"/>
        <end position="249"/>
    </location>
</feature>
<gene>
    <name evidence="9" type="ORF">K491DRAFT_723593</name>
</gene>
<proteinExistence type="inferred from homology"/>
<dbReference type="Pfam" id="PF18647">
    <property type="entry name" value="Fungal_lectin_2"/>
    <property type="match status" value="1"/>
</dbReference>